<dbReference type="PANTHER" id="PTHR43540:SF16">
    <property type="entry name" value="ISOCHORISMATASE-LIKE DOMAIN-CONTAINING PROTEIN"/>
    <property type="match status" value="1"/>
</dbReference>
<dbReference type="Pfam" id="PF00857">
    <property type="entry name" value="Isochorismatase"/>
    <property type="match status" value="1"/>
</dbReference>
<dbReference type="GO" id="GO:0016787">
    <property type="term" value="F:hydrolase activity"/>
    <property type="evidence" value="ECO:0007669"/>
    <property type="project" value="UniProtKB-KW"/>
</dbReference>
<sequence length="208" mass="22835">MVIHDMPTSILNASETALILVEYQNEFLSEGGKLHDPLKPCLEHTNMIENSAKLTKALREKGVCIMHMPIMFSEGTPEIHANFGILNGVKEGGAFQDGTWASEFHPSMTPLPGDIIVKGKSGLCGFYSTNLDFLLRQRRIKNVIIGGLLTNCCVESTMRSAYEAGYSVYTLTDCSAAMSVDAHESMFKHNAPLFSTITNSEEVEKAVE</sequence>
<comment type="similarity">
    <text evidence="1">Belongs to the isochorismatase family.</text>
</comment>
<dbReference type="Gene3D" id="3.40.50.850">
    <property type="entry name" value="Isochorismatase-like"/>
    <property type="match status" value="1"/>
</dbReference>
<keyword evidence="5" id="KW-1185">Reference proteome</keyword>
<feature type="domain" description="Isochorismatase-like" evidence="3">
    <location>
        <begin position="16"/>
        <end position="202"/>
    </location>
</feature>
<dbReference type="InterPro" id="IPR036380">
    <property type="entry name" value="Isochorismatase-like_sf"/>
</dbReference>
<protein>
    <recommendedName>
        <fullName evidence="3">Isochorismatase-like domain-containing protein</fullName>
    </recommendedName>
</protein>
<dbReference type="InterPro" id="IPR000868">
    <property type="entry name" value="Isochorismatase-like_dom"/>
</dbReference>
<dbReference type="InterPro" id="IPR050272">
    <property type="entry name" value="Isochorismatase-like_hydrls"/>
</dbReference>
<dbReference type="CDD" id="cd00431">
    <property type="entry name" value="cysteine_hydrolases"/>
    <property type="match status" value="1"/>
</dbReference>
<proteinExistence type="inferred from homology"/>
<name>A0ABD3PZB0_9STRA</name>
<evidence type="ECO:0000259" key="3">
    <source>
        <dbReference type="Pfam" id="PF00857"/>
    </source>
</evidence>
<organism evidence="4 5">
    <name type="scientific">Cyclotella cryptica</name>
    <dbReference type="NCBI Taxonomy" id="29204"/>
    <lineage>
        <taxon>Eukaryota</taxon>
        <taxon>Sar</taxon>
        <taxon>Stramenopiles</taxon>
        <taxon>Ochrophyta</taxon>
        <taxon>Bacillariophyta</taxon>
        <taxon>Coscinodiscophyceae</taxon>
        <taxon>Thalassiosirophycidae</taxon>
        <taxon>Stephanodiscales</taxon>
        <taxon>Stephanodiscaceae</taxon>
        <taxon>Cyclotella</taxon>
    </lineage>
</organism>
<comment type="caution">
    <text evidence="4">The sequence shown here is derived from an EMBL/GenBank/DDBJ whole genome shotgun (WGS) entry which is preliminary data.</text>
</comment>
<accession>A0ABD3PZB0</accession>
<dbReference type="Proteomes" id="UP001516023">
    <property type="component" value="Unassembled WGS sequence"/>
</dbReference>
<gene>
    <name evidence="4" type="ORF">HJC23_007248</name>
</gene>
<dbReference type="PANTHER" id="PTHR43540">
    <property type="entry name" value="PEROXYUREIDOACRYLATE/UREIDOACRYLATE AMIDOHYDROLASE-RELATED"/>
    <property type="match status" value="1"/>
</dbReference>
<dbReference type="SUPFAM" id="SSF52499">
    <property type="entry name" value="Isochorismatase-like hydrolases"/>
    <property type="match status" value="1"/>
</dbReference>
<keyword evidence="2" id="KW-0378">Hydrolase</keyword>
<dbReference type="AlphaFoldDB" id="A0ABD3PZB0"/>
<reference evidence="4 5" key="1">
    <citation type="journal article" date="2020" name="G3 (Bethesda)">
        <title>Improved Reference Genome for Cyclotella cryptica CCMP332, a Model for Cell Wall Morphogenesis, Salinity Adaptation, and Lipid Production in Diatoms (Bacillariophyta).</title>
        <authorList>
            <person name="Roberts W.R."/>
            <person name="Downey K.M."/>
            <person name="Ruck E.C."/>
            <person name="Traller J.C."/>
            <person name="Alverson A.J."/>
        </authorList>
    </citation>
    <scope>NUCLEOTIDE SEQUENCE [LARGE SCALE GENOMIC DNA]</scope>
    <source>
        <strain evidence="4 5">CCMP332</strain>
    </source>
</reference>
<evidence type="ECO:0000313" key="5">
    <source>
        <dbReference type="Proteomes" id="UP001516023"/>
    </source>
</evidence>
<evidence type="ECO:0000256" key="2">
    <source>
        <dbReference type="ARBA" id="ARBA00022801"/>
    </source>
</evidence>
<evidence type="ECO:0000313" key="4">
    <source>
        <dbReference type="EMBL" id="KAL3793508.1"/>
    </source>
</evidence>
<evidence type="ECO:0000256" key="1">
    <source>
        <dbReference type="ARBA" id="ARBA00006336"/>
    </source>
</evidence>
<dbReference type="EMBL" id="JABMIG020000090">
    <property type="protein sequence ID" value="KAL3793508.1"/>
    <property type="molecule type" value="Genomic_DNA"/>
</dbReference>